<dbReference type="SUPFAM" id="SSF48239">
    <property type="entry name" value="Terpenoid cyclases/Protein prenyltransferases"/>
    <property type="match status" value="1"/>
</dbReference>
<sequence length="615" mass="71517">MSPSLVAPSYIPFHLKLCDLRRSTTTERPCFPLIHCTASRQSPALGKSTHYRPNSWSNDYIQSLTVKSPVISSTTPSTSLFFLWIKSKSKLYLLKVEEKDRTRRIVLLKEIIRKVICEKKEVEEQLRLIDHLQQLGVAYHFKDDIKDALASIHASLEDIISLQQKDTDVHVTALLFRLFRENGFSITDDIFKSFRDGNGQFFEFSVEGMLSLHETAFYGTEEEVILQEAMDFTTRNLRNLLDQGSITEPGLKQKVSYALELPLNWRLERLHARWFIQFCSQSNKDECSMINPVLLEFAKLDFNRVQHTHKKELSKLSRWWADLGLAQRLPFFRDRLMANYLWTVGCAFEPEYWSFREIETQANCFIALLDDVYDVYGKLEELEIFTDAIERWDVNAVDKLPDYLRLCFLAVFNTANEAAYRVLKEKGFNVLPYLRRSVIYVSHFHHGVISAKPFCWKLNVAGADVHAQVEMGRSDGPSAIHCLMQEKDVLEAEAREMIKEMIMANWRAMNGDRVNYTNMFEENFKICAINLNRTAQFFYRGTDRYSEYDSEIKDSVVSFLTPDWVYDNFDKYYDLVTPDTSLVSPETDANPKTKEIAKKKNDDSGFMVHTDKARK</sequence>
<dbReference type="InterPro" id="IPR044814">
    <property type="entry name" value="Terpene_cyclase_plant_C1"/>
</dbReference>
<dbReference type="InterPro" id="IPR008930">
    <property type="entry name" value="Terpenoid_cyclase/PrenylTrfase"/>
</dbReference>
<dbReference type="GO" id="GO:0010333">
    <property type="term" value="F:terpene synthase activity"/>
    <property type="evidence" value="ECO:0007669"/>
    <property type="project" value="InterPro"/>
</dbReference>
<proteinExistence type="predicted"/>
<dbReference type="PANTHER" id="PTHR31225:SF252">
    <property type="entry name" value="TERPENE SYNTHASE 12-RELATED"/>
    <property type="match status" value="1"/>
</dbReference>
<evidence type="ECO:0000313" key="8">
    <source>
        <dbReference type="Proteomes" id="UP000734854"/>
    </source>
</evidence>
<dbReference type="Pfam" id="PF01397">
    <property type="entry name" value="Terpene_synth"/>
    <property type="match status" value="1"/>
</dbReference>
<name>A0A8J5L305_ZINOF</name>
<keyword evidence="8" id="KW-1185">Reference proteome</keyword>
<dbReference type="Proteomes" id="UP000734854">
    <property type="component" value="Unassembled WGS sequence"/>
</dbReference>
<evidence type="ECO:0000256" key="1">
    <source>
        <dbReference type="ARBA" id="ARBA00001946"/>
    </source>
</evidence>
<dbReference type="EMBL" id="JACMSC010000011">
    <property type="protein sequence ID" value="KAG6499631.1"/>
    <property type="molecule type" value="Genomic_DNA"/>
</dbReference>
<dbReference type="Gene3D" id="1.10.600.10">
    <property type="entry name" value="Farnesyl Diphosphate Synthase"/>
    <property type="match status" value="2"/>
</dbReference>
<dbReference type="PANTHER" id="PTHR31225">
    <property type="entry name" value="OS04G0344100 PROTEIN-RELATED"/>
    <property type="match status" value="1"/>
</dbReference>
<accession>A0A8J5L305</accession>
<feature type="domain" description="Terpene synthase N-terminal" evidence="5">
    <location>
        <begin position="97"/>
        <end position="259"/>
    </location>
</feature>
<feature type="compositionally biased region" description="Basic and acidic residues" evidence="4">
    <location>
        <begin position="589"/>
        <end position="603"/>
    </location>
</feature>
<dbReference type="SUPFAM" id="SSF48576">
    <property type="entry name" value="Terpenoid synthases"/>
    <property type="match status" value="1"/>
</dbReference>
<comment type="cofactor">
    <cofactor evidence="1">
        <name>Mg(2+)</name>
        <dbReference type="ChEBI" id="CHEBI:18420"/>
    </cofactor>
</comment>
<organism evidence="7 8">
    <name type="scientific">Zingiber officinale</name>
    <name type="common">Ginger</name>
    <name type="synonym">Amomum zingiber</name>
    <dbReference type="NCBI Taxonomy" id="94328"/>
    <lineage>
        <taxon>Eukaryota</taxon>
        <taxon>Viridiplantae</taxon>
        <taxon>Streptophyta</taxon>
        <taxon>Embryophyta</taxon>
        <taxon>Tracheophyta</taxon>
        <taxon>Spermatophyta</taxon>
        <taxon>Magnoliopsida</taxon>
        <taxon>Liliopsida</taxon>
        <taxon>Zingiberales</taxon>
        <taxon>Zingiberaceae</taxon>
        <taxon>Zingiber</taxon>
    </lineage>
</organism>
<protein>
    <submittedName>
        <fullName evidence="7">Uncharacterized protein</fullName>
    </submittedName>
</protein>
<dbReference type="GO" id="GO:0000287">
    <property type="term" value="F:magnesium ion binding"/>
    <property type="evidence" value="ECO:0007669"/>
    <property type="project" value="InterPro"/>
</dbReference>
<evidence type="ECO:0000256" key="3">
    <source>
        <dbReference type="ARBA" id="ARBA00022842"/>
    </source>
</evidence>
<gene>
    <name evidence="7" type="ORF">ZIOFF_039421</name>
</gene>
<reference evidence="7 8" key="1">
    <citation type="submission" date="2020-08" db="EMBL/GenBank/DDBJ databases">
        <title>Plant Genome Project.</title>
        <authorList>
            <person name="Zhang R.-G."/>
        </authorList>
    </citation>
    <scope>NUCLEOTIDE SEQUENCE [LARGE SCALE GENOMIC DNA]</scope>
    <source>
        <tissue evidence="7">Rhizome</tissue>
    </source>
</reference>
<evidence type="ECO:0000256" key="2">
    <source>
        <dbReference type="ARBA" id="ARBA00022723"/>
    </source>
</evidence>
<dbReference type="InterPro" id="IPR001906">
    <property type="entry name" value="Terpene_synth_N"/>
</dbReference>
<dbReference type="AlphaFoldDB" id="A0A8J5L305"/>
<keyword evidence="2" id="KW-0479">Metal-binding</keyword>
<dbReference type="InterPro" id="IPR008949">
    <property type="entry name" value="Isoprenoid_synthase_dom_sf"/>
</dbReference>
<evidence type="ECO:0000259" key="5">
    <source>
        <dbReference type="Pfam" id="PF01397"/>
    </source>
</evidence>
<comment type="caution">
    <text evidence="7">The sequence shown here is derived from an EMBL/GenBank/DDBJ whole genome shotgun (WGS) entry which is preliminary data.</text>
</comment>
<dbReference type="Pfam" id="PF03936">
    <property type="entry name" value="Terpene_synth_C"/>
    <property type="match status" value="1"/>
</dbReference>
<feature type="region of interest" description="Disordered" evidence="4">
    <location>
        <begin position="582"/>
        <end position="615"/>
    </location>
</feature>
<evidence type="ECO:0000256" key="4">
    <source>
        <dbReference type="SAM" id="MobiDB-lite"/>
    </source>
</evidence>
<evidence type="ECO:0000313" key="7">
    <source>
        <dbReference type="EMBL" id="KAG6499631.1"/>
    </source>
</evidence>
<dbReference type="Gene3D" id="1.50.10.130">
    <property type="entry name" value="Terpene synthase, N-terminal domain"/>
    <property type="match status" value="1"/>
</dbReference>
<dbReference type="GO" id="GO:0016102">
    <property type="term" value="P:diterpenoid biosynthetic process"/>
    <property type="evidence" value="ECO:0007669"/>
    <property type="project" value="InterPro"/>
</dbReference>
<dbReference type="InterPro" id="IPR050148">
    <property type="entry name" value="Terpene_synthase-like"/>
</dbReference>
<keyword evidence="3" id="KW-0460">Magnesium</keyword>
<dbReference type="CDD" id="cd00684">
    <property type="entry name" value="Terpene_cyclase_plant_C1"/>
    <property type="match status" value="1"/>
</dbReference>
<feature type="domain" description="Terpene synthase metal-binding" evidence="6">
    <location>
        <begin position="322"/>
        <end position="438"/>
    </location>
</feature>
<dbReference type="InterPro" id="IPR036965">
    <property type="entry name" value="Terpene_synth_N_sf"/>
</dbReference>
<evidence type="ECO:0000259" key="6">
    <source>
        <dbReference type="Pfam" id="PF03936"/>
    </source>
</evidence>
<dbReference type="InterPro" id="IPR005630">
    <property type="entry name" value="Terpene_synthase_metal-bd"/>
</dbReference>